<keyword evidence="2" id="KW-1003">Cell membrane</keyword>
<keyword evidence="6 8" id="KW-0472">Membrane</keyword>
<dbReference type="EMBL" id="LCRX01000006">
    <property type="protein sequence ID" value="KKW42500.1"/>
    <property type="molecule type" value="Genomic_DNA"/>
</dbReference>
<evidence type="ECO:0000256" key="7">
    <source>
        <dbReference type="RuleBase" id="RU000320"/>
    </source>
</evidence>
<reference evidence="10 11" key="1">
    <citation type="journal article" date="2015" name="Nature">
        <title>rRNA introns, odd ribosomes, and small enigmatic genomes across a large radiation of phyla.</title>
        <authorList>
            <person name="Brown C.T."/>
            <person name="Hug L.A."/>
            <person name="Thomas B.C."/>
            <person name="Sharon I."/>
            <person name="Castelle C.J."/>
            <person name="Singh A."/>
            <person name="Wilkins M.J."/>
            <person name="Williams K.H."/>
            <person name="Banfield J.F."/>
        </authorList>
    </citation>
    <scope>NUCLEOTIDE SEQUENCE [LARGE SCALE GENOMIC DNA]</scope>
</reference>
<comment type="subcellular location">
    <subcellularLocation>
        <location evidence="1">Cell membrane</location>
        <topology evidence="1">Multi-pass membrane protein</topology>
    </subcellularLocation>
    <subcellularLocation>
        <location evidence="7">Membrane</location>
        <topology evidence="7">Multi-pass membrane protein</topology>
    </subcellularLocation>
</comment>
<feature type="transmembrane region" description="Helical" evidence="8">
    <location>
        <begin position="270"/>
        <end position="292"/>
    </location>
</feature>
<evidence type="ECO:0000313" key="11">
    <source>
        <dbReference type="Proteomes" id="UP000033870"/>
    </source>
</evidence>
<feature type="transmembrane region" description="Helical" evidence="8">
    <location>
        <begin position="106"/>
        <end position="122"/>
    </location>
</feature>
<keyword evidence="4 8" id="KW-1133">Transmembrane helix</keyword>
<dbReference type="STRING" id="1619044.UY92_C0006G0061"/>
<accession>A0A0G1YH02</accession>
<dbReference type="PANTHER" id="PTHR42682:SF5">
    <property type="entry name" value="HYDROGENASE-4 COMPONENT F"/>
    <property type="match status" value="1"/>
</dbReference>
<organism evidence="10 11">
    <name type="scientific">Candidatus Magasanikbacteria bacterium GW2011_GWA2_56_11</name>
    <dbReference type="NCBI Taxonomy" id="1619044"/>
    <lineage>
        <taxon>Bacteria</taxon>
        <taxon>Candidatus Magasanikiibacteriota</taxon>
    </lineage>
</organism>
<dbReference type="Proteomes" id="UP000033870">
    <property type="component" value="Unassembled WGS sequence"/>
</dbReference>
<proteinExistence type="predicted"/>
<dbReference type="AlphaFoldDB" id="A0A0G1YH02"/>
<feature type="transmembrane region" description="Helical" evidence="8">
    <location>
        <begin position="401"/>
        <end position="421"/>
    </location>
</feature>
<evidence type="ECO:0000256" key="2">
    <source>
        <dbReference type="ARBA" id="ARBA00022475"/>
    </source>
</evidence>
<dbReference type="GO" id="GO:0016491">
    <property type="term" value="F:oxidoreductase activity"/>
    <property type="evidence" value="ECO:0007669"/>
    <property type="project" value="UniProtKB-KW"/>
</dbReference>
<feature type="transmembrane region" description="Helical" evidence="8">
    <location>
        <begin position="159"/>
        <end position="179"/>
    </location>
</feature>
<evidence type="ECO:0000256" key="4">
    <source>
        <dbReference type="ARBA" id="ARBA00022989"/>
    </source>
</evidence>
<keyword evidence="5" id="KW-0560">Oxidoreductase</keyword>
<evidence type="ECO:0000256" key="5">
    <source>
        <dbReference type="ARBA" id="ARBA00023002"/>
    </source>
</evidence>
<evidence type="ECO:0000256" key="6">
    <source>
        <dbReference type="ARBA" id="ARBA00023136"/>
    </source>
</evidence>
<gene>
    <name evidence="10" type="ORF">UY92_C0006G0061</name>
</gene>
<dbReference type="InterPro" id="IPR052175">
    <property type="entry name" value="ComplexI-like_HydComp"/>
</dbReference>
<dbReference type="InterPro" id="IPR001750">
    <property type="entry name" value="ND/Mrp_TM"/>
</dbReference>
<evidence type="ECO:0000256" key="1">
    <source>
        <dbReference type="ARBA" id="ARBA00004651"/>
    </source>
</evidence>
<dbReference type="PATRIC" id="fig|1619044.3.peg.502"/>
<sequence>MLLIILLCVPFAASVLSWLVKKRTLVLESLAAGASTIELAAALSLAGSVAKSGPYSLTDSFSVDPLGAVVILILAIIGVVAAWYSAGYLRAEVEKSIIGFHRVRQYFVLLHLFIFAMFFAVATTSPTLMWIAIEATTLSTAFLISFYNNASATEAAWKYLLVNSVGLLLGFFGTLLFLSPAESAGLTDWNSLFAAAAGFDPFIAKIAFVFVFIGYGTKVGWVPMHTWRPDAYSKAPIPVVALFSGSLLSVAFLAVLRFKLIADASLGGDFSANMLIGFGLSSIVVAAFSMLGQKNYKRLLAYSSIKHAGIIALGFGFGGAAAGAALLHLIYHALAKSALFLSAGNIFLKYSSTKVENVRGVLSALPVTGVLFLAGFVAIIGLPPFGLFFTELSILAAGIQYHPAVSVIVLLALALGFIGFLRHAVAMMFGEREKRIAPGEAGVWTIVPIIILLAILAAASWYLPVSFRSLLESAVLAY</sequence>
<name>A0A0G1YH02_9BACT</name>
<feature type="transmembrane region" description="Helical" evidence="8">
    <location>
        <begin position="66"/>
        <end position="86"/>
    </location>
</feature>
<dbReference type="PRINTS" id="PR01434">
    <property type="entry name" value="NADHDHGNASE5"/>
</dbReference>
<evidence type="ECO:0000256" key="8">
    <source>
        <dbReference type="SAM" id="Phobius"/>
    </source>
</evidence>
<dbReference type="GO" id="GO:0005886">
    <property type="term" value="C:plasma membrane"/>
    <property type="evidence" value="ECO:0007669"/>
    <property type="project" value="UniProtKB-SubCell"/>
</dbReference>
<evidence type="ECO:0000256" key="3">
    <source>
        <dbReference type="ARBA" id="ARBA00022692"/>
    </source>
</evidence>
<dbReference type="Pfam" id="PF00361">
    <property type="entry name" value="Proton_antipo_M"/>
    <property type="match status" value="1"/>
</dbReference>
<dbReference type="PANTHER" id="PTHR42682">
    <property type="entry name" value="HYDROGENASE-4 COMPONENT F"/>
    <property type="match status" value="1"/>
</dbReference>
<evidence type="ECO:0000259" key="9">
    <source>
        <dbReference type="Pfam" id="PF00361"/>
    </source>
</evidence>
<feature type="transmembrane region" description="Helical" evidence="8">
    <location>
        <begin position="191"/>
        <end position="216"/>
    </location>
</feature>
<feature type="transmembrane region" description="Helical" evidence="8">
    <location>
        <begin position="329"/>
        <end position="348"/>
    </location>
</feature>
<protein>
    <submittedName>
        <fullName evidence="10">Hydrogenase-4 component F</fullName>
    </submittedName>
</protein>
<keyword evidence="3 7" id="KW-0812">Transmembrane</keyword>
<feature type="transmembrane region" description="Helical" evidence="8">
    <location>
        <begin position="237"/>
        <end position="258"/>
    </location>
</feature>
<feature type="transmembrane region" description="Helical" evidence="8">
    <location>
        <begin position="128"/>
        <end position="147"/>
    </location>
</feature>
<feature type="transmembrane region" description="Helical" evidence="8">
    <location>
        <begin position="441"/>
        <end position="463"/>
    </location>
</feature>
<feature type="transmembrane region" description="Helical" evidence="8">
    <location>
        <begin position="304"/>
        <end position="323"/>
    </location>
</feature>
<feature type="domain" description="NADH:quinone oxidoreductase/Mrp antiporter transmembrane" evidence="9">
    <location>
        <begin position="128"/>
        <end position="410"/>
    </location>
</feature>
<comment type="caution">
    <text evidence="10">The sequence shown here is derived from an EMBL/GenBank/DDBJ whole genome shotgun (WGS) entry which is preliminary data.</text>
</comment>
<feature type="transmembrane region" description="Helical" evidence="8">
    <location>
        <begin position="360"/>
        <end position="381"/>
    </location>
</feature>
<evidence type="ECO:0000313" key="10">
    <source>
        <dbReference type="EMBL" id="KKW42500.1"/>
    </source>
</evidence>